<evidence type="ECO:0000313" key="2">
    <source>
        <dbReference type="Proteomes" id="UP001358586"/>
    </source>
</evidence>
<dbReference type="EMBL" id="JARKNE010000005">
    <property type="protein sequence ID" value="KAK5830347.1"/>
    <property type="molecule type" value="Genomic_DNA"/>
</dbReference>
<gene>
    <name evidence="1" type="ORF">PVK06_014141</name>
</gene>
<comment type="caution">
    <text evidence="1">The sequence shown here is derived from an EMBL/GenBank/DDBJ whole genome shotgun (WGS) entry which is preliminary data.</text>
</comment>
<proteinExistence type="predicted"/>
<reference evidence="1 2" key="1">
    <citation type="submission" date="2023-03" db="EMBL/GenBank/DDBJ databases">
        <title>WGS of Gossypium arboreum.</title>
        <authorList>
            <person name="Yu D."/>
        </authorList>
    </citation>
    <scope>NUCLEOTIDE SEQUENCE [LARGE SCALE GENOMIC DNA]</scope>
    <source>
        <tissue evidence="1">Leaf</tissue>
    </source>
</reference>
<organism evidence="1 2">
    <name type="scientific">Gossypium arboreum</name>
    <name type="common">Tree cotton</name>
    <name type="synonym">Gossypium nanking</name>
    <dbReference type="NCBI Taxonomy" id="29729"/>
    <lineage>
        <taxon>Eukaryota</taxon>
        <taxon>Viridiplantae</taxon>
        <taxon>Streptophyta</taxon>
        <taxon>Embryophyta</taxon>
        <taxon>Tracheophyta</taxon>
        <taxon>Spermatophyta</taxon>
        <taxon>Magnoliopsida</taxon>
        <taxon>eudicotyledons</taxon>
        <taxon>Gunneridae</taxon>
        <taxon>Pentapetalae</taxon>
        <taxon>rosids</taxon>
        <taxon>malvids</taxon>
        <taxon>Malvales</taxon>
        <taxon>Malvaceae</taxon>
        <taxon>Malvoideae</taxon>
        <taxon>Gossypium</taxon>
    </lineage>
</organism>
<evidence type="ECO:0000313" key="1">
    <source>
        <dbReference type="EMBL" id="KAK5830347.1"/>
    </source>
</evidence>
<keyword evidence="2" id="KW-1185">Reference proteome</keyword>
<dbReference type="Proteomes" id="UP001358586">
    <property type="component" value="Chromosome 5"/>
</dbReference>
<evidence type="ECO:0008006" key="3">
    <source>
        <dbReference type="Google" id="ProtNLM"/>
    </source>
</evidence>
<protein>
    <recommendedName>
        <fullName evidence="3">Reverse transcriptase zinc-binding domain-containing protein</fullName>
    </recommendedName>
</protein>
<accession>A0ABR0PTZ5</accession>
<sequence>MLGHFICTTLTGCIDETLRVCDFITFDGSWNWQQPVLDCIAVVLPPSQDASFDKIIWQCVPQRVRLFLWVVAASKESASYE</sequence>
<name>A0ABR0PTZ5_GOSAR</name>